<gene>
    <name evidence="1" type="ORF">TSG867_LOCUS29826</name>
</gene>
<evidence type="ECO:0000313" key="2">
    <source>
        <dbReference type="Proteomes" id="UP000663862"/>
    </source>
</evidence>
<proteinExistence type="predicted"/>
<sequence>MIQIYVRYDFKEHEQDLSTKFDNEIVQSYDEIFDQIQKLEQPNYLSFNLFDQIEEWKKTTIRKVEKAAENAHHELTELIN</sequence>
<dbReference type="Proteomes" id="UP000663862">
    <property type="component" value="Unassembled WGS sequence"/>
</dbReference>
<accession>A0A821EGJ9</accession>
<reference evidence="1" key="1">
    <citation type="submission" date="2021-02" db="EMBL/GenBank/DDBJ databases">
        <authorList>
            <person name="Nowell W R."/>
        </authorList>
    </citation>
    <scope>NUCLEOTIDE SEQUENCE</scope>
</reference>
<organism evidence="1 2">
    <name type="scientific">Rotaria socialis</name>
    <dbReference type="NCBI Taxonomy" id="392032"/>
    <lineage>
        <taxon>Eukaryota</taxon>
        <taxon>Metazoa</taxon>
        <taxon>Spiralia</taxon>
        <taxon>Gnathifera</taxon>
        <taxon>Rotifera</taxon>
        <taxon>Eurotatoria</taxon>
        <taxon>Bdelloidea</taxon>
        <taxon>Philodinida</taxon>
        <taxon>Philodinidae</taxon>
        <taxon>Rotaria</taxon>
    </lineage>
</organism>
<dbReference type="AlphaFoldDB" id="A0A821EGJ9"/>
<feature type="non-terminal residue" evidence="1">
    <location>
        <position position="1"/>
    </location>
</feature>
<evidence type="ECO:0000313" key="1">
    <source>
        <dbReference type="EMBL" id="CAF4634884.1"/>
    </source>
</evidence>
<name>A0A821EGJ9_9BILA</name>
<dbReference type="EMBL" id="CAJOBQ010004388">
    <property type="protein sequence ID" value="CAF4634884.1"/>
    <property type="molecule type" value="Genomic_DNA"/>
</dbReference>
<comment type="caution">
    <text evidence="1">The sequence shown here is derived from an EMBL/GenBank/DDBJ whole genome shotgun (WGS) entry which is preliminary data.</text>
</comment>
<protein>
    <submittedName>
        <fullName evidence="1">Uncharacterized protein</fullName>
    </submittedName>
</protein>